<keyword evidence="12" id="KW-1185">Reference proteome</keyword>
<evidence type="ECO:0000256" key="2">
    <source>
        <dbReference type="ARBA" id="ARBA00022692"/>
    </source>
</evidence>
<dbReference type="EMBL" id="CAMXCT030006548">
    <property type="protein sequence ID" value="CAL4803068.1"/>
    <property type="molecule type" value="Genomic_DNA"/>
</dbReference>
<dbReference type="InterPro" id="IPR036361">
    <property type="entry name" value="SAP_dom_sf"/>
</dbReference>
<comment type="caution">
    <text evidence="9">The sequence shown here is derived from an EMBL/GenBank/DDBJ whole genome shotgun (WGS) entry which is preliminary data.</text>
</comment>
<dbReference type="EMBL" id="CAMXCT020006548">
    <property type="protein sequence ID" value="CAL1169131.1"/>
    <property type="molecule type" value="Genomic_DNA"/>
</dbReference>
<dbReference type="InterPro" id="IPR004853">
    <property type="entry name" value="Sugar_P_trans_dom"/>
</dbReference>
<dbReference type="Proteomes" id="UP001152797">
    <property type="component" value="Unassembled WGS sequence"/>
</dbReference>
<protein>
    <submittedName>
        <fullName evidence="11">Probable sugar phosphate/phosphate translocator At1g53660</fullName>
    </submittedName>
</protein>
<feature type="transmembrane region" description="Helical" evidence="6">
    <location>
        <begin position="754"/>
        <end position="773"/>
    </location>
</feature>
<evidence type="ECO:0000256" key="1">
    <source>
        <dbReference type="ARBA" id="ARBA00004141"/>
    </source>
</evidence>
<dbReference type="PROSITE" id="PS50088">
    <property type="entry name" value="ANK_REPEAT"/>
    <property type="match status" value="1"/>
</dbReference>
<dbReference type="PANTHER" id="PTHR11132">
    <property type="entry name" value="SOLUTE CARRIER FAMILY 35"/>
    <property type="match status" value="1"/>
</dbReference>
<evidence type="ECO:0000259" key="7">
    <source>
        <dbReference type="PROSITE" id="PS50075"/>
    </source>
</evidence>
<reference evidence="10" key="2">
    <citation type="submission" date="2024-04" db="EMBL/GenBank/DDBJ databases">
        <authorList>
            <person name="Chen Y."/>
            <person name="Shah S."/>
            <person name="Dougan E. K."/>
            <person name="Thang M."/>
            <person name="Chan C."/>
        </authorList>
    </citation>
    <scope>NUCLEOTIDE SEQUENCE [LARGE SCALE GENOMIC DNA]</scope>
</reference>
<evidence type="ECO:0000313" key="12">
    <source>
        <dbReference type="Proteomes" id="UP001152797"/>
    </source>
</evidence>
<dbReference type="OrthoDB" id="410397at2759"/>
<feature type="transmembrane region" description="Helical" evidence="6">
    <location>
        <begin position="611"/>
        <end position="632"/>
    </location>
</feature>
<dbReference type="InterPro" id="IPR009081">
    <property type="entry name" value="PP-bd_ACP"/>
</dbReference>
<dbReference type="InterPro" id="IPR002110">
    <property type="entry name" value="Ankyrin_rpt"/>
</dbReference>
<dbReference type="InterPro" id="IPR036770">
    <property type="entry name" value="Ankyrin_rpt-contain_sf"/>
</dbReference>
<reference evidence="9" key="1">
    <citation type="submission" date="2022-10" db="EMBL/GenBank/DDBJ databases">
        <authorList>
            <person name="Chen Y."/>
            <person name="Dougan E. K."/>
            <person name="Chan C."/>
            <person name="Rhodes N."/>
            <person name="Thang M."/>
        </authorList>
    </citation>
    <scope>NUCLEOTIDE SEQUENCE</scope>
</reference>
<feature type="transmembrane region" description="Helical" evidence="6">
    <location>
        <begin position="572"/>
        <end position="591"/>
    </location>
</feature>
<evidence type="ECO:0000313" key="11">
    <source>
        <dbReference type="EMBL" id="CAL4803068.1"/>
    </source>
</evidence>
<dbReference type="PROSITE" id="PS50800">
    <property type="entry name" value="SAP"/>
    <property type="match status" value="1"/>
</dbReference>
<dbReference type="Pfam" id="PF03151">
    <property type="entry name" value="TPT"/>
    <property type="match status" value="1"/>
</dbReference>
<dbReference type="Gene3D" id="1.25.40.20">
    <property type="entry name" value="Ankyrin repeat-containing domain"/>
    <property type="match status" value="1"/>
</dbReference>
<dbReference type="SMART" id="SM00513">
    <property type="entry name" value="SAP"/>
    <property type="match status" value="1"/>
</dbReference>
<dbReference type="SUPFAM" id="SSF48403">
    <property type="entry name" value="Ankyrin repeat"/>
    <property type="match status" value="1"/>
</dbReference>
<keyword evidence="5" id="KW-0040">ANK repeat</keyword>
<keyword evidence="2 6" id="KW-0812">Transmembrane</keyword>
<dbReference type="SMART" id="SM00248">
    <property type="entry name" value="ANK"/>
    <property type="match status" value="2"/>
</dbReference>
<dbReference type="PROSITE" id="PS50297">
    <property type="entry name" value="ANK_REP_REGION"/>
    <property type="match status" value="1"/>
</dbReference>
<dbReference type="Pfam" id="PF02037">
    <property type="entry name" value="SAP"/>
    <property type="match status" value="1"/>
</dbReference>
<dbReference type="Gene3D" id="1.10.720.30">
    <property type="entry name" value="SAP domain"/>
    <property type="match status" value="1"/>
</dbReference>
<evidence type="ECO:0000256" key="3">
    <source>
        <dbReference type="ARBA" id="ARBA00022989"/>
    </source>
</evidence>
<keyword evidence="3 6" id="KW-1133">Transmembrane helix</keyword>
<feature type="domain" description="SAP" evidence="8">
    <location>
        <begin position="263"/>
        <end position="297"/>
    </location>
</feature>
<evidence type="ECO:0000256" key="6">
    <source>
        <dbReference type="SAM" id="Phobius"/>
    </source>
</evidence>
<evidence type="ECO:0000313" key="10">
    <source>
        <dbReference type="EMBL" id="CAL1169131.1"/>
    </source>
</evidence>
<dbReference type="InterPro" id="IPR036736">
    <property type="entry name" value="ACP-like_sf"/>
</dbReference>
<dbReference type="GO" id="GO:0016020">
    <property type="term" value="C:membrane"/>
    <property type="evidence" value="ECO:0007669"/>
    <property type="project" value="UniProtKB-SubCell"/>
</dbReference>
<feature type="domain" description="Carrier" evidence="7">
    <location>
        <begin position="106"/>
        <end position="184"/>
    </location>
</feature>
<evidence type="ECO:0000256" key="4">
    <source>
        <dbReference type="ARBA" id="ARBA00023136"/>
    </source>
</evidence>
<evidence type="ECO:0000259" key="8">
    <source>
        <dbReference type="PROSITE" id="PS50800"/>
    </source>
</evidence>
<gene>
    <name evidence="9" type="ORF">C1SCF055_LOCUS40568</name>
</gene>
<comment type="subcellular location">
    <subcellularLocation>
        <location evidence="1">Membrane</location>
        <topology evidence="1">Multi-pass membrane protein</topology>
    </subcellularLocation>
</comment>
<feature type="transmembrane region" description="Helical" evidence="6">
    <location>
        <begin position="721"/>
        <end position="742"/>
    </location>
</feature>
<dbReference type="EMBL" id="CAMXCT010006548">
    <property type="protein sequence ID" value="CAI4015756.1"/>
    <property type="molecule type" value="Genomic_DNA"/>
</dbReference>
<organism evidence="9">
    <name type="scientific">Cladocopium goreaui</name>
    <dbReference type="NCBI Taxonomy" id="2562237"/>
    <lineage>
        <taxon>Eukaryota</taxon>
        <taxon>Sar</taxon>
        <taxon>Alveolata</taxon>
        <taxon>Dinophyceae</taxon>
        <taxon>Suessiales</taxon>
        <taxon>Symbiodiniaceae</taxon>
        <taxon>Cladocopium</taxon>
    </lineage>
</organism>
<dbReference type="Gene3D" id="1.10.1200.10">
    <property type="entry name" value="ACP-like"/>
    <property type="match status" value="1"/>
</dbReference>
<dbReference type="InterPro" id="IPR003034">
    <property type="entry name" value="SAP_dom"/>
</dbReference>
<evidence type="ECO:0000313" key="9">
    <source>
        <dbReference type="EMBL" id="CAI4015756.1"/>
    </source>
</evidence>
<feature type="transmembrane region" description="Helical" evidence="6">
    <location>
        <begin position="541"/>
        <end position="560"/>
    </location>
</feature>
<dbReference type="Pfam" id="PF00023">
    <property type="entry name" value="Ank"/>
    <property type="match status" value="1"/>
</dbReference>
<dbReference type="InterPro" id="IPR050186">
    <property type="entry name" value="TPT_transporter"/>
</dbReference>
<sequence length="1490" mass="165881">MSRALASLEQQLGPQARLLATSAEVLLPRLEKRGVDVADLIALSRSAAFCGSTAVAIYVFPMALDGARSLLEELLGKNLLETEDDLLVGSRAQRRSIPRSLRRSSASEAVTDEVIRIIKQECPSFSGEVQKSTALAMLQSEADSLDTLEAMMELEDHFKVELEDEWMEEVQTVQDLADLIWRTPRGLKLRTVDDETYIALATDLTNMTGWGELYDGWEKDIPPQYEHRGPSLAEADSKQSTQMENIENAQSMGPKGPAAKITKASLTVPQLRSLLRDLGLDDSGPKAELLRRLGVTTGVAEIRRVFRDGQFCLTYNVGLFRLSTGCEVATCGIAASPLGARCRMTGRRAVPYGRLATDVILPQADVDEELATFYVFRDDIVMFPISYSIPKDRILREVPEKTEFAMNDSMKSFQFKNYNFGPHQEEEYHQHIQKHRFGDTRRKGGFDCLRHYELMANGCIPIFHDLEHLPKSILRTLPKDLLMEAKALFASESATAETALSSAAPNTARYMDLAQEMLLWSQSSVAMASIRDLKMVGETCAIGGCYIVVSASLIAFNKYLMNAELFPYAKAMTAMHMLMTTLLSLLLYTVAPSLYPSMDKARENWRTVLKYILPLGMLFALALYCSNRAYLYSSVAFLQFCKEGNVALIFAMSCVLGLQVFSWHKVCILSIVVAGCSLCAHGEINFVWAGFLLQITSQMAECSKNLIGEVVMSGAGMKLDVLTFVMFQAPCSLVPLLISLVLSWEHDIWLAFQAHWPMILLNALNAFCLNLIIATTLKRLSAVAFVIIGIVKDSVIVSTSSLVFGDHISPQQQTLEAMDFDTLMPSQSPCRHVGYRKVSPVSPSPVAWADPAGSTSLGLHSSATTGSWSTHGPRHERIIRKMCLRSFLRANGFKEGDIHTARVGGCFFKRKSVYPIHVAAMQGDYDVMLLLLEEGADPEAETSRGRTALDCALTGCGSSQMTVKLLQQKIQEQQSAKRETEPILARELRSSRSDAAQREKITTESTARYILRTLNIDEATAKVLFLPCSPFDNFPSYLTASVFHGLVSLLGDRVVDVPEYVYAYQYDSGGDFEGDMKLRANIWGQGFTLGFKLPQRPFLDRSNISARIGRREFDLIVFGRMSAYEPCNFYAPFGDRPQAVPEFYEDVSRSYPKERVALLYGDDSGIDDPVMRTQLYRMAPMNSGLGMVFLRELLPFVSEGSDGETLRPVDGRVLQPGCFYEEWLEFFRLWRSPSCREAGSCLVDCVTVGHCEAVRELMESASFELLPPHDPPIAQQFCRSGFLLKAAVLVQYYLPDACLDDLHCKIFCQTSLDYTRQLKAVPAEPFFRETGITPQHVLLLLSQGCAGALLALQPAAHAKESESKGAPSKVGKDVLLLSDEPWREARNEWQARLLLAQGYSLHVVSPLPVEIPVRLQLAAERSQLLQSHRGERDACDHLQGFGNSTVLAHFDGELPSLHCLLQGFEPQYVTLQSTTWQLRCSWEQGPRKNP</sequence>
<keyword evidence="4 6" id="KW-0472">Membrane</keyword>
<feature type="transmembrane region" description="Helical" evidence="6">
    <location>
        <begin position="644"/>
        <end position="662"/>
    </location>
</feature>
<dbReference type="Pfam" id="PF00550">
    <property type="entry name" value="PP-binding"/>
    <property type="match status" value="1"/>
</dbReference>
<evidence type="ECO:0000256" key="5">
    <source>
        <dbReference type="PROSITE-ProRule" id="PRU00023"/>
    </source>
</evidence>
<dbReference type="PROSITE" id="PS50075">
    <property type="entry name" value="CARRIER"/>
    <property type="match status" value="1"/>
</dbReference>
<feature type="repeat" description="ANK" evidence="5">
    <location>
        <begin position="911"/>
        <end position="943"/>
    </location>
</feature>
<feature type="transmembrane region" description="Helical" evidence="6">
    <location>
        <begin position="780"/>
        <end position="804"/>
    </location>
</feature>
<name>A0A9P1DT35_9DINO</name>
<dbReference type="SUPFAM" id="SSF47336">
    <property type="entry name" value="ACP-like"/>
    <property type="match status" value="1"/>
</dbReference>
<feature type="transmembrane region" description="Helical" evidence="6">
    <location>
        <begin position="668"/>
        <end position="693"/>
    </location>
</feature>
<accession>A0A9P1DT35</accession>
<proteinExistence type="predicted"/>